<dbReference type="SUPFAM" id="SSF52777">
    <property type="entry name" value="CoA-dependent acyltransferases"/>
    <property type="match status" value="2"/>
</dbReference>
<evidence type="ECO:0000256" key="2">
    <source>
        <dbReference type="ARBA" id="ARBA00022450"/>
    </source>
</evidence>
<proteinExistence type="predicted"/>
<dbReference type="SMART" id="SM00823">
    <property type="entry name" value="PKS_PP"/>
    <property type="match status" value="2"/>
</dbReference>
<dbReference type="PANTHER" id="PTHR45527">
    <property type="entry name" value="NONRIBOSOMAL PEPTIDE SYNTHETASE"/>
    <property type="match status" value="1"/>
</dbReference>
<comment type="caution">
    <text evidence="6">The sequence shown here is derived from an EMBL/GenBank/DDBJ whole genome shotgun (WGS) entry which is preliminary data.</text>
</comment>
<dbReference type="PROSITE" id="PS00012">
    <property type="entry name" value="PHOSPHOPANTETHEINE"/>
    <property type="match status" value="1"/>
</dbReference>
<feature type="region of interest" description="Disordered" evidence="4">
    <location>
        <begin position="1090"/>
        <end position="1117"/>
    </location>
</feature>
<dbReference type="Pfam" id="PF00501">
    <property type="entry name" value="AMP-binding"/>
    <property type="match status" value="2"/>
</dbReference>
<dbReference type="PROSITE" id="PS00455">
    <property type="entry name" value="AMP_BINDING"/>
    <property type="match status" value="1"/>
</dbReference>
<evidence type="ECO:0000259" key="5">
    <source>
        <dbReference type="PROSITE" id="PS50075"/>
    </source>
</evidence>
<feature type="compositionally biased region" description="Low complexity" evidence="4">
    <location>
        <begin position="492"/>
        <end position="501"/>
    </location>
</feature>
<evidence type="ECO:0000313" key="7">
    <source>
        <dbReference type="Proteomes" id="UP001612928"/>
    </source>
</evidence>
<protein>
    <submittedName>
        <fullName evidence="6">Amino acid adenylation domain-containing protein</fullName>
    </submittedName>
</protein>
<evidence type="ECO:0000256" key="3">
    <source>
        <dbReference type="ARBA" id="ARBA00022553"/>
    </source>
</evidence>
<evidence type="ECO:0000256" key="4">
    <source>
        <dbReference type="SAM" id="MobiDB-lite"/>
    </source>
</evidence>
<feature type="region of interest" description="Disordered" evidence="4">
    <location>
        <begin position="1683"/>
        <end position="1715"/>
    </location>
</feature>
<dbReference type="Gene3D" id="3.30.559.30">
    <property type="entry name" value="Nonribosomal peptide synthetase, condensation domain"/>
    <property type="match status" value="1"/>
</dbReference>
<feature type="compositionally biased region" description="Basic residues" evidence="4">
    <location>
        <begin position="1692"/>
        <end position="1709"/>
    </location>
</feature>
<dbReference type="InterPro" id="IPR020806">
    <property type="entry name" value="PKS_PP-bd"/>
</dbReference>
<dbReference type="InterPro" id="IPR045851">
    <property type="entry name" value="AMP-bd_C_sf"/>
</dbReference>
<dbReference type="SUPFAM" id="SSF47336">
    <property type="entry name" value="ACP-like"/>
    <property type="match status" value="2"/>
</dbReference>
<dbReference type="InterPro" id="IPR020845">
    <property type="entry name" value="AMP-binding_CS"/>
</dbReference>
<dbReference type="Gene3D" id="3.40.50.12780">
    <property type="entry name" value="N-terminal domain of ligase-like"/>
    <property type="match status" value="2"/>
</dbReference>
<dbReference type="PANTHER" id="PTHR45527:SF1">
    <property type="entry name" value="FATTY ACID SYNTHASE"/>
    <property type="match status" value="1"/>
</dbReference>
<dbReference type="Proteomes" id="UP001612928">
    <property type="component" value="Unassembled WGS sequence"/>
</dbReference>
<dbReference type="InterPro" id="IPR006162">
    <property type="entry name" value="Ppantetheine_attach_site"/>
</dbReference>
<dbReference type="EMBL" id="JBITMB010000005">
    <property type="protein sequence ID" value="MFI7442514.1"/>
    <property type="molecule type" value="Genomic_DNA"/>
</dbReference>
<dbReference type="InterPro" id="IPR000873">
    <property type="entry name" value="AMP-dep_synth/lig_dom"/>
</dbReference>
<organism evidence="6 7">
    <name type="scientific">Nonomuraea indica</name>
    <dbReference type="NCBI Taxonomy" id="1581193"/>
    <lineage>
        <taxon>Bacteria</taxon>
        <taxon>Bacillati</taxon>
        <taxon>Actinomycetota</taxon>
        <taxon>Actinomycetes</taxon>
        <taxon>Streptosporangiales</taxon>
        <taxon>Streptosporangiaceae</taxon>
        <taxon>Nonomuraea</taxon>
    </lineage>
</organism>
<feature type="domain" description="Carrier" evidence="5">
    <location>
        <begin position="1609"/>
        <end position="1684"/>
    </location>
</feature>
<dbReference type="PROSITE" id="PS50075">
    <property type="entry name" value="CARRIER"/>
    <property type="match status" value="2"/>
</dbReference>
<dbReference type="Pfam" id="PF13193">
    <property type="entry name" value="AMP-binding_C"/>
    <property type="match status" value="2"/>
</dbReference>
<reference evidence="6 7" key="1">
    <citation type="submission" date="2024-10" db="EMBL/GenBank/DDBJ databases">
        <title>The Natural Products Discovery Center: Release of the First 8490 Sequenced Strains for Exploring Actinobacteria Biosynthetic Diversity.</title>
        <authorList>
            <person name="Kalkreuter E."/>
            <person name="Kautsar S.A."/>
            <person name="Yang D."/>
            <person name="Bader C.D."/>
            <person name="Teijaro C.N."/>
            <person name="Fluegel L."/>
            <person name="Davis C.M."/>
            <person name="Simpson J.R."/>
            <person name="Lauterbach L."/>
            <person name="Steele A.D."/>
            <person name="Gui C."/>
            <person name="Meng S."/>
            <person name="Li G."/>
            <person name="Viehrig K."/>
            <person name="Ye F."/>
            <person name="Su P."/>
            <person name="Kiefer A.F."/>
            <person name="Nichols A."/>
            <person name="Cepeda A.J."/>
            <person name="Yan W."/>
            <person name="Fan B."/>
            <person name="Jiang Y."/>
            <person name="Adhikari A."/>
            <person name="Zheng C.-J."/>
            <person name="Schuster L."/>
            <person name="Cowan T.M."/>
            <person name="Smanski M.J."/>
            <person name="Chevrette M.G."/>
            <person name="De Carvalho L.P.S."/>
            <person name="Shen B."/>
        </authorList>
    </citation>
    <scope>NUCLEOTIDE SEQUENCE [LARGE SCALE GENOMIC DNA]</scope>
    <source>
        <strain evidence="6 7">NPDC049503</strain>
    </source>
</reference>
<keyword evidence="3" id="KW-0597">Phosphoprotein</keyword>
<feature type="region of interest" description="Disordered" evidence="4">
    <location>
        <begin position="1006"/>
        <end position="1037"/>
    </location>
</feature>
<dbReference type="SUPFAM" id="SSF56801">
    <property type="entry name" value="Acetyl-CoA synthetase-like"/>
    <property type="match status" value="2"/>
</dbReference>
<sequence length="1715" mass="181161">MTVATTGPLLHDLITAQARRTPAAPAIRQWEHTLTYLELTTAANALAHRLREAGAGPETRVGVCGRRTPDLLVAVLGVLLSGAAYVPLDPSHPRGRLATVIDDARITTVVADGTGESLLAGLPVRLLPPRHGRRDDPPPPLTRPANAAYTLYTSGSTGRPKGVTVSHAAVVAFVTMAGEVFGLDAGCRSIGFAALGFDVSVLDVFAPLARGGSVAFIGDDDRVDPARLQKFLEHHHVTWGTIPPALLPLLDPAGLPTLRDLLTAGEPAGPEQVARWTRPGPRRFHNWYGPTETTVCVVGTELDGAWDRPLPIGHALPGCVARILDEDLRPCPPGTPGELCIGGPQLARGYLGRPGLTAERFVPDPCGEPGARLYRTGDRVALDADGRIAFLGRLDRQVKIQGQRVEIGEVEAVLRTHPAIRQAVADVTTGPAGLKELTAFLTPQDAPGLDGVRDHCRDHLPPYMIPTRVVRLPVLPMTVAGKVDLAALRGLTGRPTPADGGAPAGGPPRTPAERAVATAWARAFATAEPGRDDDFFAAGGHSLLAMRLTALLGAALRRRVAVEDVLAGRTVAGIARRAEQCPAVHDEPPAVAPAALSPTQRRMWFVERLAPGSPAHNIAMAQRLAGPLDLPALRAALAAVAERHEALRWRVPDAGGVPAVAVAPPGDVPLPVEDVTPEALADRLQQEARRPFELAGGPLWRARLLRLDDDLHVLAVTVHHIVFDGWSQNVLYRDISAAYRRERLDALPASAGGYTAWLAGRETSADLDWWAAALDGVPTVLDLPRDHPRPPVQTLDGAGVTAEADAALSDAVRRLAARVGGTPYTVMLAAFAQVLARLTGRRDLVVGTPVADRRHPALEPLAGCLVHVLPVRLRVDDDAGFDAHVTRCQDTLAGALAHLDVRLERLVDRLVPGRDLSRNPLVQVLFNMYDFAEPRLDLPGVRSEPLPPGLPGSLFDLTMYVAERDGRYLLQAVYNPRLYRHDRVEALLSGYLHLLSELVTTPDRPVGRARLRPLDGHAGAGDRPAPPAAALPDGGATLPPWDGPGLVESFLRQANAHPDRPAVTGEGGDLTYAELAALARAAGAAVTTALRPGGAGEPHTGAQDEPDKVTGAQDGPETVAGVQDERHKVARVQDGQDAVAGVQDGPDTVAVLAARQSDLPALLLGVLAAGARWAVLDAALPPARLAAQARAARARALITCHGLTPPAELAWLPRIPLATDGPAAVDGAGAGAAPPHTEGAFPAVPPGRRGYLAFTSGTTGDPKPVVTAEGPLARFLHWYPRTHDLTGDDRFALLAGLAHDPLLRDAFTPLTLGARLFVPAQDTVRDPARLAGWLRRHRITAAHLTPQLATLLTAAGQPLPDLRLVLFGGDRLTHADAARFRHIAPTARLLNTYGTTETPQVQAVHDIAEPVPGSGDPLPAGHGVDGAELLIVTPGGHPAAVGELGEVVIRSRRLARGYLDPHLTRDRFTTEPDGTGRYRTGDLGRYDPAGRAVLAGRADDQVKIRGHRVELGEIEHALLAHPGVRAAAVTATPAAGQPGGPVLRAYAVPAGPAVQAGELHRHLRATLPDHALPADVVLLPALPLTPNGKLDRAALPVPPPRAAAGGDHEPATGTERLLAGIWREILGLPRISATANFFDSGGHSLATAQVQARLAAALGRDVPIVDLFRFPTIRALAAHLDGERRPAGTQRAARRIAARRARPTTHRPHPGQTGE</sequence>
<dbReference type="Gene3D" id="3.30.300.30">
    <property type="match status" value="2"/>
</dbReference>
<keyword evidence="7" id="KW-1185">Reference proteome</keyword>
<name>A0ABW8A6Y1_9ACTN</name>
<dbReference type="InterPro" id="IPR023213">
    <property type="entry name" value="CAT-like_dom_sf"/>
</dbReference>
<feature type="region of interest" description="Disordered" evidence="4">
    <location>
        <begin position="492"/>
        <end position="511"/>
    </location>
</feature>
<dbReference type="InterPro" id="IPR042099">
    <property type="entry name" value="ANL_N_sf"/>
</dbReference>
<dbReference type="Pfam" id="PF00668">
    <property type="entry name" value="Condensation"/>
    <property type="match status" value="1"/>
</dbReference>
<accession>A0ABW8A6Y1</accession>
<dbReference type="InterPro" id="IPR036736">
    <property type="entry name" value="ACP-like_sf"/>
</dbReference>
<dbReference type="InterPro" id="IPR009081">
    <property type="entry name" value="PP-bd_ACP"/>
</dbReference>
<keyword evidence="2" id="KW-0596">Phosphopantetheine</keyword>
<dbReference type="RefSeq" id="WP_397022473.1">
    <property type="nucleotide sequence ID" value="NZ_JBITMB010000005.1"/>
</dbReference>
<dbReference type="CDD" id="cd19531">
    <property type="entry name" value="LCL_NRPS-like"/>
    <property type="match status" value="1"/>
</dbReference>
<dbReference type="NCBIfam" id="TIGR01733">
    <property type="entry name" value="AA-adenyl-dom"/>
    <property type="match status" value="1"/>
</dbReference>
<comment type="cofactor">
    <cofactor evidence="1">
        <name>pantetheine 4'-phosphate</name>
        <dbReference type="ChEBI" id="CHEBI:47942"/>
    </cofactor>
</comment>
<evidence type="ECO:0000256" key="1">
    <source>
        <dbReference type="ARBA" id="ARBA00001957"/>
    </source>
</evidence>
<dbReference type="Gene3D" id="1.10.1200.10">
    <property type="entry name" value="ACP-like"/>
    <property type="match status" value="2"/>
</dbReference>
<dbReference type="CDD" id="cd05930">
    <property type="entry name" value="A_NRPS"/>
    <property type="match status" value="1"/>
</dbReference>
<feature type="domain" description="Carrier" evidence="5">
    <location>
        <begin position="507"/>
        <end position="582"/>
    </location>
</feature>
<dbReference type="InterPro" id="IPR010071">
    <property type="entry name" value="AA_adenyl_dom"/>
</dbReference>
<dbReference type="InterPro" id="IPR001242">
    <property type="entry name" value="Condensation_dom"/>
</dbReference>
<evidence type="ECO:0000313" key="6">
    <source>
        <dbReference type="EMBL" id="MFI7442514.1"/>
    </source>
</evidence>
<gene>
    <name evidence="6" type="ORF">ACIBP5_21310</name>
</gene>
<dbReference type="Pfam" id="PF00550">
    <property type="entry name" value="PP-binding"/>
    <property type="match status" value="2"/>
</dbReference>
<dbReference type="Gene3D" id="3.30.559.10">
    <property type="entry name" value="Chloramphenicol acetyltransferase-like domain"/>
    <property type="match status" value="1"/>
</dbReference>
<dbReference type="InterPro" id="IPR025110">
    <property type="entry name" value="AMP-bd_C"/>
</dbReference>